<proteinExistence type="predicted"/>
<keyword evidence="2" id="KW-1185">Reference proteome</keyword>
<name>U5D7N2_AMBTC</name>
<reference evidence="2" key="1">
    <citation type="journal article" date="2013" name="Science">
        <title>The Amborella genome and the evolution of flowering plants.</title>
        <authorList>
            <consortium name="Amborella Genome Project"/>
        </authorList>
    </citation>
    <scope>NUCLEOTIDE SEQUENCE [LARGE SCALE GENOMIC DNA]</scope>
</reference>
<dbReference type="HOGENOM" id="CLU_2500932_0_0_1"/>
<dbReference type="AlphaFoldDB" id="U5D7N2"/>
<dbReference type="EMBL" id="KI392446">
    <property type="protein sequence ID" value="ERN16383.1"/>
    <property type="molecule type" value="Genomic_DNA"/>
</dbReference>
<evidence type="ECO:0000313" key="2">
    <source>
        <dbReference type="Proteomes" id="UP000017836"/>
    </source>
</evidence>
<dbReference type="Gramene" id="ERN16383">
    <property type="protein sequence ID" value="ERN16383"/>
    <property type="gene ID" value="AMTR_s00052p00093250"/>
</dbReference>
<evidence type="ECO:0000313" key="1">
    <source>
        <dbReference type="EMBL" id="ERN16383.1"/>
    </source>
</evidence>
<accession>U5D7N2</accession>
<dbReference type="Proteomes" id="UP000017836">
    <property type="component" value="Unassembled WGS sequence"/>
</dbReference>
<gene>
    <name evidence="1" type="ORF">AMTR_s00052p00093250</name>
</gene>
<protein>
    <submittedName>
        <fullName evidence="1">Uncharacterized protein</fullName>
    </submittedName>
</protein>
<sequence>MQDTMKCVEFKNWKARADTKGRLRWGVLKVDGEVKREEVRRFTVAEFIERQLWLKAVGVPFKLGVVFDYFGSPLMRMSVLMLLVGM</sequence>
<organism evidence="1 2">
    <name type="scientific">Amborella trichopoda</name>
    <dbReference type="NCBI Taxonomy" id="13333"/>
    <lineage>
        <taxon>Eukaryota</taxon>
        <taxon>Viridiplantae</taxon>
        <taxon>Streptophyta</taxon>
        <taxon>Embryophyta</taxon>
        <taxon>Tracheophyta</taxon>
        <taxon>Spermatophyta</taxon>
        <taxon>Magnoliopsida</taxon>
        <taxon>Amborellales</taxon>
        <taxon>Amborellaceae</taxon>
        <taxon>Amborella</taxon>
    </lineage>
</organism>